<reference evidence="10 11" key="1">
    <citation type="journal article" date="2024" name="Nat. Commun.">
        <title>Phylogenomics reveals the evolutionary origins of lichenization in chlorophyte algae.</title>
        <authorList>
            <person name="Puginier C."/>
            <person name="Libourel C."/>
            <person name="Otte J."/>
            <person name="Skaloud P."/>
            <person name="Haon M."/>
            <person name="Grisel S."/>
            <person name="Petersen M."/>
            <person name="Berrin J.G."/>
            <person name="Delaux P.M."/>
            <person name="Dal Grande F."/>
            <person name="Keller J."/>
        </authorList>
    </citation>
    <scope>NUCLEOTIDE SEQUENCE [LARGE SCALE GENOMIC DNA]</scope>
    <source>
        <strain evidence="10 11">SAG 2043</strain>
    </source>
</reference>
<feature type="domain" description="Redoxin" evidence="9">
    <location>
        <begin position="14"/>
        <end position="146"/>
    </location>
</feature>
<dbReference type="AlphaFoldDB" id="A0AAW1R703"/>
<protein>
    <recommendedName>
        <fullName evidence="3">glutaredoxin-dependent peroxiredoxin</fullName>
        <ecNumber evidence="3">1.11.1.25</ecNumber>
    </recommendedName>
    <alternativeName>
        <fullName evidence="7">Glutaredoxin-dependent peroxiredoxin</fullName>
    </alternativeName>
</protein>
<sequence length="160" mass="17645">MLRSDIFLSTVDGKYSLKEVFKGKRAVFFGVPDMGKVCSEKHAPAYLALADKMHDMGVERIYCIAVSDPETVKAWADKKGLTGTKVQVLADKSGAFARMLGLDVNEPDCDGPRSLRYMGVVDNGILLKLKVETNIGEVKVTSADCVLELLQKMKELNTWN</sequence>
<comment type="caution">
    <text evidence="10">The sequence shown here is derived from an EMBL/GenBank/DDBJ whole genome shotgun (WGS) entry which is preliminary data.</text>
</comment>
<proteinExistence type="inferred from homology"/>
<evidence type="ECO:0000256" key="5">
    <source>
        <dbReference type="ARBA" id="ARBA00022862"/>
    </source>
</evidence>
<dbReference type="SUPFAM" id="SSF52833">
    <property type="entry name" value="Thioredoxin-like"/>
    <property type="match status" value="1"/>
</dbReference>
<evidence type="ECO:0000256" key="6">
    <source>
        <dbReference type="ARBA" id="ARBA00023002"/>
    </source>
</evidence>
<keyword evidence="6" id="KW-0560">Oxidoreductase</keyword>
<evidence type="ECO:0000256" key="1">
    <source>
        <dbReference type="ARBA" id="ARBA00001711"/>
    </source>
</evidence>
<dbReference type="EC" id="1.11.1.25" evidence="3"/>
<dbReference type="PANTHER" id="PTHR10430:SF16">
    <property type="entry name" value="PEROXIREDOXIN-5, MITOCHONDRIAL"/>
    <property type="match status" value="1"/>
</dbReference>
<dbReference type="GO" id="GO:0034599">
    <property type="term" value="P:cellular response to oxidative stress"/>
    <property type="evidence" value="ECO:0007669"/>
    <property type="project" value="InterPro"/>
</dbReference>
<dbReference type="GO" id="GO:0005737">
    <property type="term" value="C:cytoplasm"/>
    <property type="evidence" value="ECO:0007669"/>
    <property type="project" value="TreeGrafter"/>
</dbReference>
<dbReference type="GO" id="GO:0042744">
    <property type="term" value="P:hydrogen peroxide catabolic process"/>
    <property type="evidence" value="ECO:0007669"/>
    <property type="project" value="TreeGrafter"/>
</dbReference>
<evidence type="ECO:0000313" key="11">
    <source>
        <dbReference type="Proteomes" id="UP001489004"/>
    </source>
</evidence>
<organism evidence="10 11">
    <name type="scientific">[Myrmecia] bisecta</name>
    <dbReference type="NCBI Taxonomy" id="41462"/>
    <lineage>
        <taxon>Eukaryota</taxon>
        <taxon>Viridiplantae</taxon>
        <taxon>Chlorophyta</taxon>
        <taxon>core chlorophytes</taxon>
        <taxon>Trebouxiophyceae</taxon>
        <taxon>Trebouxiales</taxon>
        <taxon>Trebouxiaceae</taxon>
        <taxon>Myrmecia</taxon>
    </lineage>
</organism>
<name>A0AAW1R703_9CHLO</name>
<dbReference type="GO" id="GO:0045454">
    <property type="term" value="P:cell redox homeostasis"/>
    <property type="evidence" value="ECO:0007669"/>
    <property type="project" value="TreeGrafter"/>
</dbReference>
<keyword evidence="4" id="KW-0575">Peroxidase</keyword>
<dbReference type="GO" id="GO:0008379">
    <property type="term" value="F:thioredoxin peroxidase activity"/>
    <property type="evidence" value="ECO:0007669"/>
    <property type="project" value="InterPro"/>
</dbReference>
<keyword evidence="11" id="KW-1185">Reference proteome</keyword>
<dbReference type="Gene3D" id="3.40.30.10">
    <property type="entry name" value="Glutaredoxin"/>
    <property type="match status" value="1"/>
</dbReference>
<dbReference type="InterPro" id="IPR013740">
    <property type="entry name" value="Redoxin"/>
</dbReference>
<dbReference type="InterPro" id="IPR036249">
    <property type="entry name" value="Thioredoxin-like_sf"/>
</dbReference>
<dbReference type="Pfam" id="PF08534">
    <property type="entry name" value="Redoxin"/>
    <property type="match status" value="1"/>
</dbReference>
<dbReference type="EMBL" id="JALJOR010000001">
    <property type="protein sequence ID" value="KAK9829552.1"/>
    <property type="molecule type" value="Genomic_DNA"/>
</dbReference>
<comment type="catalytic activity">
    <reaction evidence="1">
        <text>[glutaredoxin]-dithiol + a hydroperoxide = [glutaredoxin]-disulfide + an alcohol + H2O</text>
        <dbReference type="Rhea" id="RHEA:62624"/>
        <dbReference type="Rhea" id="RHEA-COMP:10729"/>
        <dbReference type="Rhea" id="RHEA-COMP:10730"/>
        <dbReference type="ChEBI" id="CHEBI:15377"/>
        <dbReference type="ChEBI" id="CHEBI:29950"/>
        <dbReference type="ChEBI" id="CHEBI:30879"/>
        <dbReference type="ChEBI" id="CHEBI:35924"/>
        <dbReference type="ChEBI" id="CHEBI:50058"/>
        <dbReference type="EC" id="1.11.1.25"/>
    </reaction>
</comment>
<gene>
    <name evidence="10" type="ORF">WJX72_006440</name>
</gene>
<comment type="similarity">
    <text evidence="2">Belongs to the peroxiredoxin family. Prx5 subfamily.</text>
</comment>
<dbReference type="Proteomes" id="UP001489004">
    <property type="component" value="Unassembled WGS sequence"/>
</dbReference>
<evidence type="ECO:0000256" key="7">
    <source>
        <dbReference type="ARBA" id="ARBA00031688"/>
    </source>
</evidence>
<evidence type="ECO:0000259" key="9">
    <source>
        <dbReference type="Pfam" id="PF08534"/>
    </source>
</evidence>
<keyword evidence="5" id="KW-0049">Antioxidant</keyword>
<dbReference type="InterPro" id="IPR037944">
    <property type="entry name" value="PRX5-like"/>
</dbReference>
<accession>A0AAW1R703</accession>
<evidence type="ECO:0000256" key="4">
    <source>
        <dbReference type="ARBA" id="ARBA00022559"/>
    </source>
</evidence>
<feature type="active site" description="Cysteine sulfenic acid (-SOH) intermediate" evidence="8">
    <location>
        <position position="38"/>
    </location>
</feature>
<evidence type="ECO:0000256" key="3">
    <source>
        <dbReference type="ARBA" id="ARBA00013016"/>
    </source>
</evidence>
<dbReference type="PANTHER" id="PTHR10430">
    <property type="entry name" value="PEROXIREDOXIN"/>
    <property type="match status" value="1"/>
</dbReference>
<evidence type="ECO:0000256" key="2">
    <source>
        <dbReference type="ARBA" id="ARBA00010505"/>
    </source>
</evidence>
<evidence type="ECO:0000256" key="8">
    <source>
        <dbReference type="PIRSR" id="PIRSR637944-1"/>
    </source>
</evidence>
<evidence type="ECO:0000313" key="10">
    <source>
        <dbReference type="EMBL" id="KAK9829552.1"/>
    </source>
</evidence>